<sequence>MCTTEKRSVVRTLLLGIVSGVLISLCARSVHSLLRLCTGAAALVHVNQSGVERMGYTPQSLQEGNLVGLTKDLNESPEMSDSEDERQDDTPKFPQAKRQSEQNRHKDSVRTRAERLLQNLQSISALGDTTATPRGFPAASSQESGQQVAPQPPGASPAPTPFTTPAAGTGMSFFRSGAGLQPHVAGSKCRTQAAGSSGGCRSNNDSALTEVVQELRNRIGLPLPTPATPSPPGHSASATRLSAAFSASVHASAAGSPEGLPQQMAAPTHITEDSHRRLLQGGRGLPADIAGSTSSTIRPAHGSVHPDVLQGSSLQEELKSMNEPQIIDHLRRQKEILQREIKQSLEVEHTMLYGAEDEADPTRMVTPLRELEGMRGGELWGSAQFSRESMGHMLALPAPPAATAPLSSAHSPQQLLQTVPPRGGPSSMAEGVSGRFVSMAQSSSHSSSASERKPKNEGLAAEITHLQKELRALNMKEEQLLGAVSIAARLPGRQQTQSMEQRSWASTPGDGCTTPKDASAISDTSTGIGEPGDTIRGQRRIDSDITGTSGTWGRTPPGSAALWTPQRTVLTGHDEARFSQMTDQERIRHWRLERERVLRELQYSQAHPASRPRATAQEEIL</sequence>
<dbReference type="AlphaFoldDB" id="A0AAE0BNA8"/>
<keyword evidence="2" id="KW-0472">Membrane</keyword>
<feature type="transmembrane region" description="Helical" evidence="2">
    <location>
        <begin position="12"/>
        <end position="30"/>
    </location>
</feature>
<evidence type="ECO:0000313" key="3">
    <source>
        <dbReference type="EMBL" id="KAK3239133.1"/>
    </source>
</evidence>
<organism evidence="3 4">
    <name type="scientific">Cymbomonas tetramitiformis</name>
    <dbReference type="NCBI Taxonomy" id="36881"/>
    <lineage>
        <taxon>Eukaryota</taxon>
        <taxon>Viridiplantae</taxon>
        <taxon>Chlorophyta</taxon>
        <taxon>Pyramimonadophyceae</taxon>
        <taxon>Pyramimonadales</taxon>
        <taxon>Pyramimonadaceae</taxon>
        <taxon>Cymbomonas</taxon>
    </lineage>
</organism>
<feature type="region of interest" description="Disordered" evidence="1">
    <location>
        <begin position="249"/>
        <end position="275"/>
    </location>
</feature>
<feature type="compositionally biased region" description="Pro residues" evidence="1">
    <location>
        <begin position="150"/>
        <end position="162"/>
    </location>
</feature>
<feature type="compositionally biased region" description="Acidic residues" evidence="1">
    <location>
        <begin position="78"/>
        <end position="87"/>
    </location>
</feature>
<accession>A0AAE0BNA8</accession>
<feature type="region of interest" description="Disordered" evidence="1">
    <location>
        <begin position="72"/>
        <end position="110"/>
    </location>
</feature>
<keyword evidence="4" id="KW-1185">Reference proteome</keyword>
<comment type="caution">
    <text evidence="3">The sequence shown here is derived from an EMBL/GenBank/DDBJ whole genome shotgun (WGS) entry which is preliminary data.</text>
</comment>
<keyword evidence="2" id="KW-0812">Transmembrane</keyword>
<proteinExistence type="predicted"/>
<protein>
    <submittedName>
        <fullName evidence="3">Uncharacterized protein</fullName>
    </submittedName>
</protein>
<feature type="region of interest" description="Disordered" evidence="1">
    <location>
        <begin position="222"/>
        <end position="241"/>
    </location>
</feature>
<feature type="compositionally biased region" description="Polar residues" evidence="1">
    <location>
        <begin position="493"/>
        <end position="506"/>
    </location>
</feature>
<keyword evidence="2" id="KW-1133">Transmembrane helix</keyword>
<feature type="region of interest" description="Disordered" evidence="1">
    <location>
        <begin position="492"/>
        <end position="538"/>
    </location>
</feature>
<dbReference type="Proteomes" id="UP001190700">
    <property type="component" value="Unassembled WGS sequence"/>
</dbReference>
<feature type="compositionally biased region" description="Basic and acidic residues" evidence="1">
    <location>
        <begin position="98"/>
        <end position="110"/>
    </location>
</feature>
<evidence type="ECO:0000256" key="1">
    <source>
        <dbReference type="SAM" id="MobiDB-lite"/>
    </source>
</evidence>
<evidence type="ECO:0000313" key="4">
    <source>
        <dbReference type="Proteomes" id="UP001190700"/>
    </source>
</evidence>
<name>A0AAE0BNA8_9CHLO</name>
<reference evidence="3 4" key="1">
    <citation type="journal article" date="2015" name="Genome Biol. Evol.">
        <title>Comparative Genomics of a Bacterivorous Green Alga Reveals Evolutionary Causalities and Consequences of Phago-Mixotrophic Mode of Nutrition.</title>
        <authorList>
            <person name="Burns J.A."/>
            <person name="Paasch A."/>
            <person name="Narechania A."/>
            <person name="Kim E."/>
        </authorList>
    </citation>
    <scope>NUCLEOTIDE SEQUENCE [LARGE SCALE GENOMIC DNA]</scope>
    <source>
        <strain evidence="3 4">PLY_AMNH</strain>
    </source>
</reference>
<gene>
    <name evidence="3" type="ORF">CYMTET_50915</name>
</gene>
<feature type="region of interest" description="Disordered" evidence="1">
    <location>
        <begin position="124"/>
        <end position="179"/>
    </location>
</feature>
<dbReference type="EMBL" id="LGRX02034019">
    <property type="protein sequence ID" value="KAK3239133.1"/>
    <property type="molecule type" value="Genomic_DNA"/>
</dbReference>
<evidence type="ECO:0000256" key="2">
    <source>
        <dbReference type="SAM" id="Phobius"/>
    </source>
</evidence>
<feature type="compositionally biased region" description="Pro residues" evidence="1">
    <location>
        <begin position="223"/>
        <end position="232"/>
    </location>
</feature>